<dbReference type="InterPro" id="IPR012677">
    <property type="entry name" value="Nucleotide-bd_a/b_plait_sf"/>
</dbReference>
<accession>A0AAN6GNV7</accession>
<dbReference type="Proteomes" id="UP001176517">
    <property type="component" value="Unassembled WGS sequence"/>
</dbReference>
<evidence type="ECO:0000256" key="3">
    <source>
        <dbReference type="ARBA" id="ARBA00022884"/>
    </source>
</evidence>
<dbReference type="PANTHER" id="PTHR12311">
    <property type="entry name" value="ACTIVATOR OF BASAL TRANSCRIPTION 1"/>
    <property type="match status" value="1"/>
</dbReference>
<evidence type="ECO:0000256" key="1">
    <source>
        <dbReference type="ARBA" id="ARBA00004604"/>
    </source>
</evidence>
<feature type="compositionally biased region" description="Basic and acidic residues" evidence="6">
    <location>
        <begin position="334"/>
        <end position="349"/>
    </location>
</feature>
<dbReference type="GO" id="GO:0000447">
    <property type="term" value="P:endonucleolytic cleavage in ITS1 to separate SSU-rRNA from 5.8S rRNA and LSU-rRNA from tricistronic rRNA transcript (SSU-rRNA, 5.8S rRNA, LSU-rRNA)"/>
    <property type="evidence" value="ECO:0007669"/>
    <property type="project" value="TreeGrafter"/>
</dbReference>
<protein>
    <recommendedName>
        <fullName evidence="5">18S rRNA factor 2</fullName>
    </recommendedName>
</protein>
<dbReference type="InterPro" id="IPR039119">
    <property type="entry name" value="ABT1/Esf2"/>
</dbReference>
<gene>
    <name evidence="7" type="primary">ESF2_2</name>
    <name evidence="7" type="ORF">OC846_003839</name>
</gene>
<evidence type="ECO:0000256" key="6">
    <source>
        <dbReference type="SAM" id="MobiDB-lite"/>
    </source>
</evidence>
<organism evidence="7 8">
    <name type="scientific">Tilletia horrida</name>
    <dbReference type="NCBI Taxonomy" id="155126"/>
    <lineage>
        <taxon>Eukaryota</taxon>
        <taxon>Fungi</taxon>
        <taxon>Dikarya</taxon>
        <taxon>Basidiomycota</taxon>
        <taxon>Ustilaginomycotina</taxon>
        <taxon>Exobasidiomycetes</taxon>
        <taxon>Tilletiales</taxon>
        <taxon>Tilletiaceae</taxon>
        <taxon>Tilletia</taxon>
    </lineage>
</organism>
<dbReference type="EMBL" id="JAPDMZ010000101">
    <property type="protein sequence ID" value="KAK0550005.1"/>
    <property type="molecule type" value="Genomic_DNA"/>
</dbReference>
<feature type="compositionally biased region" description="Acidic residues" evidence="6">
    <location>
        <begin position="28"/>
        <end position="51"/>
    </location>
</feature>
<feature type="region of interest" description="Disordered" evidence="6">
    <location>
        <begin position="1"/>
        <end position="61"/>
    </location>
</feature>
<sequence length="359" mass="39551">MATDSRFDTSQWQQEEASTSALPPNTVSDDDNDDFVDDDDLHEEEVDEEDGGKEKTVQPLTKAELEAYQRKQRKRGIIYISSIPHGMTPPKVRHLLGGFGDIERIYLHDGTAQASSQPGQANKKRHSAHFTEGWVEFSKKRIAKQVAEILNAQPVGKALVAAGAKVPRGSSKDSGGSRRWKDYVWTMKYLPGFKWNMLTEQMVIEANSSGSDSAAAERASRTARLRTELAQSALEQKDYLAKVERARVMREKEAKKTKSAASKADGGSSSQQQAFVTATMGGQRDGQRMRTFKQRAPVLTDVRDQHAKAASGRKRKSDDSGRDGSGSSSKQRKNLGDRSEGTSDAKQKQALDSVLGSIF</sequence>
<feature type="region of interest" description="Disordered" evidence="6">
    <location>
        <begin position="293"/>
        <end position="359"/>
    </location>
</feature>
<dbReference type="GO" id="GO:0000480">
    <property type="term" value="P:endonucleolytic cleavage in 5'-ETS of tricistronic rRNA transcript (SSU-rRNA, 5.8S rRNA, LSU-rRNA)"/>
    <property type="evidence" value="ECO:0007669"/>
    <property type="project" value="TreeGrafter"/>
</dbReference>
<comment type="caution">
    <text evidence="7">The sequence shown here is derived from an EMBL/GenBank/DDBJ whole genome shotgun (WGS) entry which is preliminary data.</text>
</comment>
<comment type="subcellular location">
    <subcellularLocation>
        <location evidence="1">Nucleus</location>
        <location evidence="1">Nucleolus</location>
    </subcellularLocation>
</comment>
<feature type="region of interest" description="Disordered" evidence="6">
    <location>
        <begin position="250"/>
        <end position="273"/>
    </location>
</feature>
<name>A0AAN6GNV7_9BASI</name>
<dbReference type="GO" id="GO:0005730">
    <property type="term" value="C:nucleolus"/>
    <property type="evidence" value="ECO:0007669"/>
    <property type="project" value="UniProtKB-SubCell"/>
</dbReference>
<reference evidence="7" key="1">
    <citation type="journal article" date="2023" name="PhytoFront">
        <title>Draft Genome Resources of Seven Strains of Tilletia horrida, Causal Agent of Kernel Smut of Rice.</title>
        <authorList>
            <person name="Khanal S."/>
            <person name="Antony Babu S."/>
            <person name="Zhou X.G."/>
        </authorList>
    </citation>
    <scope>NUCLEOTIDE SEQUENCE</scope>
    <source>
        <strain evidence="7">TX6</strain>
    </source>
</reference>
<evidence type="ECO:0000256" key="5">
    <source>
        <dbReference type="ARBA" id="ARBA00032634"/>
    </source>
</evidence>
<feature type="compositionally biased region" description="Low complexity" evidence="6">
    <location>
        <begin position="259"/>
        <end position="273"/>
    </location>
</feature>
<proteinExistence type="inferred from homology"/>
<dbReference type="GO" id="GO:0034462">
    <property type="term" value="P:small-subunit processome assembly"/>
    <property type="evidence" value="ECO:0007669"/>
    <property type="project" value="TreeGrafter"/>
</dbReference>
<keyword evidence="3" id="KW-0694">RNA-binding</keyword>
<keyword evidence="8" id="KW-1185">Reference proteome</keyword>
<evidence type="ECO:0000256" key="2">
    <source>
        <dbReference type="ARBA" id="ARBA00005819"/>
    </source>
</evidence>
<dbReference type="GO" id="GO:0000472">
    <property type="term" value="P:endonucleolytic cleavage to generate mature 5'-end of SSU-rRNA from (SSU-rRNA, 5.8S rRNA, LSU-rRNA)"/>
    <property type="evidence" value="ECO:0007669"/>
    <property type="project" value="TreeGrafter"/>
</dbReference>
<dbReference type="CDD" id="cd12263">
    <property type="entry name" value="RRM_ABT1_like"/>
    <property type="match status" value="1"/>
</dbReference>
<evidence type="ECO:0000313" key="7">
    <source>
        <dbReference type="EMBL" id="KAK0550005.1"/>
    </source>
</evidence>
<evidence type="ECO:0000313" key="8">
    <source>
        <dbReference type="Proteomes" id="UP001176517"/>
    </source>
</evidence>
<dbReference type="PANTHER" id="PTHR12311:SF7">
    <property type="entry name" value="ACTIVATOR OF BASAL TRANSCRIPTION 1"/>
    <property type="match status" value="1"/>
</dbReference>
<keyword evidence="4" id="KW-0539">Nucleus</keyword>
<evidence type="ECO:0000256" key="4">
    <source>
        <dbReference type="ARBA" id="ARBA00023242"/>
    </source>
</evidence>
<dbReference type="SUPFAM" id="SSF54928">
    <property type="entry name" value="RNA-binding domain, RBD"/>
    <property type="match status" value="1"/>
</dbReference>
<dbReference type="Gene3D" id="3.30.70.330">
    <property type="match status" value="1"/>
</dbReference>
<dbReference type="InterPro" id="IPR034353">
    <property type="entry name" value="ABT1/ESF2_RRM"/>
</dbReference>
<dbReference type="InterPro" id="IPR035979">
    <property type="entry name" value="RBD_domain_sf"/>
</dbReference>
<dbReference type="AlphaFoldDB" id="A0AAN6GNV7"/>
<feature type="compositionally biased region" description="Polar residues" evidence="6">
    <location>
        <begin position="8"/>
        <end position="27"/>
    </location>
</feature>
<dbReference type="GO" id="GO:0003723">
    <property type="term" value="F:RNA binding"/>
    <property type="evidence" value="ECO:0007669"/>
    <property type="project" value="UniProtKB-KW"/>
</dbReference>
<comment type="similarity">
    <text evidence="2">Belongs to the ESF2/ABP1 family.</text>
</comment>